<evidence type="ECO:0000256" key="1">
    <source>
        <dbReference type="SAM" id="Phobius"/>
    </source>
</evidence>
<gene>
    <name evidence="2" type="ORF">J07HQW1_01980</name>
</gene>
<sequence>MAVVHFGGSAILSSIILYAWITGKSISGGSIVMLSGVTVVGIAESLPDDQQQSAGVLRLGAIFLFLSLPVMSLFAPEVILAIGMY</sequence>
<dbReference type="Proteomes" id="UP000030649">
    <property type="component" value="Unassembled WGS sequence"/>
</dbReference>
<dbReference type="HOGENOM" id="CLU_180501_0_0_2"/>
<dbReference type="EMBL" id="KE356560">
    <property type="protein sequence ID" value="ERG91946.1"/>
    <property type="molecule type" value="Genomic_DNA"/>
</dbReference>
<dbReference type="Pfam" id="PF26041">
    <property type="entry name" value="DUF8011"/>
    <property type="match status" value="1"/>
</dbReference>
<keyword evidence="1" id="KW-0472">Membrane</keyword>
<accession>U1PIF8</accession>
<keyword evidence="1" id="KW-1133">Transmembrane helix</keyword>
<dbReference type="InterPro" id="IPR058324">
    <property type="entry name" value="DUF8011"/>
</dbReference>
<protein>
    <submittedName>
        <fullName evidence="2">Uncharacterized protein</fullName>
    </submittedName>
</protein>
<proteinExistence type="predicted"/>
<reference evidence="2" key="1">
    <citation type="journal article" date="2013" name="PLoS ONE">
        <title>Assembly-driven community genomics of a hypersaline microbial ecosystem.</title>
        <authorList>
            <person name="Podell S."/>
            <person name="Ugalde J.A."/>
            <person name="Narasingarao P."/>
            <person name="Banfield J.F."/>
            <person name="Heidelberg K.B."/>
            <person name="Allen E.E."/>
        </authorList>
    </citation>
    <scope>NUCLEOTIDE SEQUENCE [LARGE SCALE GENOMIC DNA]</scope>
</reference>
<feature type="transmembrane region" description="Helical" evidence="1">
    <location>
        <begin position="55"/>
        <end position="75"/>
    </location>
</feature>
<dbReference type="AlphaFoldDB" id="U1PIF8"/>
<keyword evidence="1" id="KW-0812">Transmembrane</keyword>
<evidence type="ECO:0000313" key="2">
    <source>
        <dbReference type="EMBL" id="ERG91946.1"/>
    </source>
</evidence>
<organism evidence="2">
    <name type="scientific">Haloquadratum walsbyi J07HQW1</name>
    <dbReference type="NCBI Taxonomy" id="1238424"/>
    <lineage>
        <taxon>Archaea</taxon>
        <taxon>Methanobacteriati</taxon>
        <taxon>Methanobacteriota</taxon>
        <taxon>Stenosarchaea group</taxon>
        <taxon>Halobacteria</taxon>
        <taxon>Halobacteriales</taxon>
        <taxon>Haloferacaceae</taxon>
        <taxon>Haloquadratum</taxon>
    </lineage>
</organism>
<name>U1PIF8_9EURY</name>
<feature type="transmembrane region" description="Helical" evidence="1">
    <location>
        <begin position="15"/>
        <end position="43"/>
    </location>
</feature>